<sequence>MPQNVTTATWIGAMSRAAEKFGLPADSNFLQQQMSWFAHLPPAKQLDRLSRLLGVKIKPINGQSVIWKTAYCRFC</sequence>
<dbReference type="EMBL" id="CAADJA010000002">
    <property type="protein sequence ID" value="VFS49802.1"/>
    <property type="molecule type" value="Genomic_DNA"/>
</dbReference>
<accession>A0A484ZMQ9</accession>
<name>A0A484ZMQ9_9GAMM</name>
<dbReference type="Proteomes" id="UP000373449">
    <property type="component" value="Unassembled WGS sequence"/>
</dbReference>
<evidence type="ECO:0000313" key="2">
    <source>
        <dbReference type="Proteomes" id="UP000373449"/>
    </source>
</evidence>
<proteinExistence type="predicted"/>
<protein>
    <submittedName>
        <fullName evidence="1">Uncharacterized protein</fullName>
    </submittedName>
</protein>
<reference evidence="1 2" key="1">
    <citation type="submission" date="2019-03" db="EMBL/GenBank/DDBJ databases">
        <authorList>
            <consortium name="Pathogen Informatics"/>
        </authorList>
    </citation>
    <scope>NUCLEOTIDE SEQUENCE [LARGE SCALE GENOMIC DNA]</scope>
    <source>
        <strain evidence="1 2">NCTC12282</strain>
    </source>
</reference>
<evidence type="ECO:0000313" key="1">
    <source>
        <dbReference type="EMBL" id="VFS49802.1"/>
    </source>
</evidence>
<organism evidence="1 2">
    <name type="scientific">Budvicia aquatica</name>
    <dbReference type="NCBI Taxonomy" id="82979"/>
    <lineage>
        <taxon>Bacteria</taxon>
        <taxon>Pseudomonadati</taxon>
        <taxon>Pseudomonadota</taxon>
        <taxon>Gammaproteobacteria</taxon>
        <taxon>Enterobacterales</taxon>
        <taxon>Budviciaceae</taxon>
        <taxon>Budvicia</taxon>
    </lineage>
</organism>
<dbReference type="AlphaFoldDB" id="A0A484ZMQ9"/>
<gene>
    <name evidence="1" type="ORF">NCTC12282_04186</name>
</gene>